<dbReference type="EMBL" id="JAQQPM010000008">
    <property type="protein sequence ID" value="KAK2074861.1"/>
    <property type="molecule type" value="Genomic_DNA"/>
</dbReference>
<proteinExistence type="predicted"/>
<keyword evidence="4" id="KW-1185">Reference proteome</keyword>
<accession>A0AAD9ICC6</accession>
<reference evidence="3" key="1">
    <citation type="journal article" date="2023" name="Mol. Plant Microbe Interact.">
        <title>Elucidating the Obligate Nature and Biological Capacity of an Invasive Fungal Corn Pathogen.</title>
        <authorList>
            <person name="MacCready J.S."/>
            <person name="Roggenkamp E.M."/>
            <person name="Gdanetz K."/>
            <person name="Chilvers M.I."/>
        </authorList>
    </citation>
    <scope>NUCLEOTIDE SEQUENCE</scope>
    <source>
        <strain evidence="3">PM02</strain>
    </source>
</reference>
<dbReference type="AlphaFoldDB" id="A0AAD9ICC6"/>
<evidence type="ECO:0000256" key="1">
    <source>
        <dbReference type="SAM" id="MobiDB-lite"/>
    </source>
</evidence>
<keyword evidence="2" id="KW-1133">Transmembrane helix</keyword>
<dbReference type="Proteomes" id="UP001217918">
    <property type="component" value="Unassembled WGS sequence"/>
</dbReference>
<feature type="compositionally biased region" description="Low complexity" evidence="1">
    <location>
        <begin position="43"/>
        <end position="61"/>
    </location>
</feature>
<gene>
    <name evidence="3" type="ORF">P8C59_009034</name>
</gene>
<name>A0AAD9ICC6_9PEZI</name>
<evidence type="ECO:0000256" key="2">
    <source>
        <dbReference type="SAM" id="Phobius"/>
    </source>
</evidence>
<organism evidence="3 4">
    <name type="scientific">Phyllachora maydis</name>
    <dbReference type="NCBI Taxonomy" id="1825666"/>
    <lineage>
        <taxon>Eukaryota</taxon>
        <taxon>Fungi</taxon>
        <taxon>Dikarya</taxon>
        <taxon>Ascomycota</taxon>
        <taxon>Pezizomycotina</taxon>
        <taxon>Sordariomycetes</taxon>
        <taxon>Sordariomycetidae</taxon>
        <taxon>Phyllachorales</taxon>
        <taxon>Phyllachoraceae</taxon>
        <taxon>Phyllachora</taxon>
    </lineage>
</organism>
<dbReference type="InterPro" id="IPR013901">
    <property type="entry name" value="Anthrone_oxy"/>
</dbReference>
<evidence type="ECO:0000313" key="3">
    <source>
        <dbReference type="EMBL" id="KAK2074861.1"/>
    </source>
</evidence>
<protein>
    <submittedName>
        <fullName evidence="3">Uncharacterized protein</fullName>
    </submittedName>
</protein>
<dbReference type="Pfam" id="PF08592">
    <property type="entry name" value="Anthrone_oxy"/>
    <property type="match status" value="1"/>
</dbReference>
<keyword evidence="2" id="KW-0812">Transmembrane</keyword>
<evidence type="ECO:0000313" key="4">
    <source>
        <dbReference type="Proteomes" id="UP001217918"/>
    </source>
</evidence>
<feature type="region of interest" description="Disordered" evidence="1">
    <location>
        <begin position="43"/>
        <end position="62"/>
    </location>
</feature>
<comment type="caution">
    <text evidence="3">The sequence shown here is derived from an EMBL/GenBank/DDBJ whole genome shotgun (WGS) entry which is preliminary data.</text>
</comment>
<feature type="transmembrane region" description="Helical" evidence="2">
    <location>
        <begin position="77"/>
        <end position="96"/>
    </location>
</feature>
<keyword evidence="2" id="KW-0472">Membrane</keyword>
<sequence length="167" mass="17279">MSSTRIGLSAEAVALTSSACSFILLGNAITQSYIGPSSGASAPASSAPSASRARWATAGPRGRARARARGRPAVAHYYCYAAAAACHVVILVHTAVNLQPLNARLEGLKAAGPIGRGGEEAEAVARRWMALNLVSRRPRLTGSAFFGAAPTCLARESNTPDSKPLYE</sequence>